<proteinExistence type="predicted"/>
<evidence type="ECO:0000313" key="2">
    <source>
        <dbReference type="Proteomes" id="UP000241118"/>
    </source>
</evidence>
<dbReference type="OrthoDB" id="8212190at2"/>
<name>A0A2P8IFE6_SACCR</name>
<accession>A0A2P8IFE6</accession>
<dbReference type="AlphaFoldDB" id="A0A2P8IFE6"/>
<comment type="caution">
    <text evidence="1">The sequence shown here is derived from an EMBL/GenBank/DDBJ whole genome shotgun (WGS) entry which is preliminary data.</text>
</comment>
<dbReference type="Proteomes" id="UP000241118">
    <property type="component" value="Unassembled WGS sequence"/>
</dbReference>
<dbReference type="RefSeq" id="WP_106614161.1">
    <property type="nucleotide sequence ID" value="NZ_PYAX01000002.1"/>
</dbReference>
<evidence type="ECO:0000313" key="1">
    <source>
        <dbReference type="EMBL" id="PSL57173.1"/>
    </source>
</evidence>
<sequence>MSDDRIDPMNLTAQLHYNAAGNPPSTLPESAISNAYPGLEFDIRNIWRRLLVGIELHESDNYVVSADRGHENLVGRRLLSVGDHDVIGTVVGPIRPGAGSAPLTSAANPDGVMMLEWSNSLADVLADHVGQTVPCLFTVDPAPNPVGKPEELPDPRFQVVELEVRPLFAGSAATGGYLPVIAEELAGPGDLTRGLCSPWQNDYRECACYYWAASRPDYVNVEDTAMGTTTGNHWFAVHREPREYVLDDRFDSRLVSYDDLFQDWQGKLRFIVGGNDAPEHLDAGTEPKGDSR</sequence>
<keyword evidence="2" id="KW-1185">Reference proteome</keyword>
<dbReference type="EMBL" id="PYAX01000002">
    <property type="protein sequence ID" value="PSL57173.1"/>
    <property type="molecule type" value="Genomic_DNA"/>
</dbReference>
<reference evidence="1 2" key="1">
    <citation type="submission" date="2018-03" db="EMBL/GenBank/DDBJ databases">
        <title>Genomic Encyclopedia of Type Strains, Phase III (KMG-III): the genomes of soil and plant-associated and newly described type strains.</title>
        <authorList>
            <person name="Whitman W."/>
        </authorList>
    </citation>
    <scope>NUCLEOTIDE SEQUENCE [LARGE SCALE GENOMIC DNA]</scope>
    <source>
        <strain evidence="1 2">CGMCC 4.7097</strain>
    </source>
</reference>
<protein>
    <submittedName>
        <fullName evidence="1">Uncharacterized protein</fullName>
    </submittedName>
</protein>
<organism evidence="1 2">
    <name type="scientific">Saccharothrix carnea</name>
    <dbReference type="NCBI Taxonomy" id="1280637"/>
    <lineage>
        <taxon>Bacteria</taxon>
        <taxon>Bacillati</taxon>
        <taxon>Actinomycetota</taxon>
        <taxon>Actinomycetes</taxon>
        <taxon>Pseudonocardiales</taxon>
        <taxon>Pseudonocardiaceae</taxon>
        <taxon>Saccharothrix</taxon>
    </lineage>
</organism>
<gene>
    <name evidence="1" type="ORF">B0I31_102151</name>
</gene>